<dbReference type="Pfam" id="PF00989">
    <property type="entry name" value="PAS"/>
    <property type="match status" value="1"/>
</dbReference>
<dbReference type="PANTHER" id="PTHR43047">
    <property type="entry name" value="TWO-COMPONENT HISTIDINE PROTEIN KINASE"/>
    <property type="match status" value="1"/>
</dbReference>
<dbReference type="Pfam" id="PF02518">
    <property type="entry name" value="HATPase_c"/>
    <property type="match status" value="1"/>
</dbReference>
<evidence type="ECO:0000256" key="2">
    <source>
        <dbReference type="ARBA" id="ARBA00004651"/>
    </source>
</evidence>
<dbReference type="InterPro" id="IPR000014">
    <property type="entry name" value="PAS"/>
</dbReference>
<keyword evidence="10" id="KW-0067">ATP-binding</keyword>
<feature type="domain" description="PAS" evidence="15">
    <location>
        <begin position="500"/>
        <end position="552"/>
    </location>
</feature>
<dbReference type="GO" id="GO:0005524">
    <property type="term" value="F:ATP binding"/>
    <property type="evidence" value="ECO:0007669"/>
    <property type="project" value="UniProtKB-KW"/>
</dbReference>
<feature type="transmembrane region" description="Helical" evidence="13">
    <location>
        <begin position="51"/>
        <end position="69"/>
    </location>
</feature>
<dbReference type="InterPro" id="IPR003594">
    <property type="entry name" value="HATPase_dom"/>
</dbReference>
<dbReference type="EMBL" id="CP001928">
    <property type="protein sequence ID" value="ADI38493.1"/>
    <property type="molecule type" value="Genomic_DNA"/>
</dbReference>
<feature type="domain" description="Histidine kinase" evidence="14">
    <location>
        <begin position="787"/>
        <end position="1004"/>
    </location>
</feature>
<evidence type="ECO:0000256" key="12">
    <source>
        <dbReference type="ARBA" id="ARBA00023136"/>
    </source>
</evidence>
<dbReference type="FunFam" id="3.30.565.10:FF:000010">
    <property type="entry name" value="Sensor histidine kinase RcsC"/>
    <property type="match status" value="1"/>
</dbReference>
<evidence type="ECO:0000256" key="7">
    <source>
        <dbReference type="ARBA" id="ARBA00022692"/>
    </source>
</evidence>
<dbReference type="STRING" id="716544.wcw_1136"/>
<dbReference type="SMART" id="SM00388">
    <property type="entry name" value="HisKA"/>
    <property type="match status" value="1"/>
</dbReference>
<feature type="domain" description="CHASE" evidence="17">
    <location>
        <begin position="308"/>
        <end position="391"/>
    </location>
</feature>
<proteinExistence type="predicted"/>
<dbReference type="InterPro" id="IPR004358">
    <property type="entry name" value="Sig_transdc_His_kin-like_C"/>
</dbReference>
<comment type="catalytic activity">
    <reaction evidence="1">
        <text>ATP + protein L-histidine = ADP + protein N-phospho-L-histidine.</text>
        <dbReference type="EC" id="2.7.13.3"/>
    </reaction>
</comment>
<reference evidence="18 19" key="1">
    <citation type="journal article" date="2010" name="PLoS ONE">
        <title>The Waddlia genome: a window into chlamydial biology.</title>
        <authorList>
            <person name="Bertelli C."/>
            <person name="Collyn F."/>
            <person name="Croxatto A."/>
            <person name="Ruckert C."/>
            <person name="Polkinghorne A."/>
            <person name="Kebbi-Beghdadi C."/>
            <person name="Goesmann A."/>
            <person name="Vaughan L."/>
            <person name="Greub G."/>
        </authorList>
    </citation>
    <scope>NUCLEOTIDE SEQUENCE [LARGE SCALE GENOMIC DNA]</scope>
    <source>
        <strain evidence="19">ATCC VR-1470 / WSU 86-1044</strain>
    </source>
</reference>
<dbReference type="AlphaFoldDB" id="D6YWI2"/>
<evidence type="ECO:0000259" key="17">
    <source>
        <dbReference type="PROSITE" id="PS50839"/>
    </source>
</evidence>
<dbReference type="InterPro" id="IPR003661">
    <property type="entry name" value="HisK_dim/P_dom"/>
</dbReference>
<dbReference type="PROSITE" id="PS50112">
    <property type="entry name" value="PAS"/>
    <property type="match status" value="2"/>
</dbReference>
<dbReference type="CDD" id="cd00082">
    <property type="entry name" value="HisKA"/>
    <property type="match status" value="1"/>
</dbReference>
<dbReference type="SUPFAM" id="SSF55874">
    <property type="entry name" value="ATPase domain of HSP90 chaperone/DNA topoisomerase II/histidine kinase"/>
    <property type="match status" value="1"/>
</dbReference>
<dbReference type="Pfam" id="PF03924">
    <property type="entry name" value="CHASE"/>
    <property type="match status" value="1"/>
</dbReference>
<evidence type="ECO:0000256" key="9">
    <source>
        <dbReference type="ARBA" id="ARBA00022777"/>
    </source>
</evidence>
<dbReference type="CDD" id="cd16922">
    <property type="entry name" value="HATPase_EvgS-ArcB-TorS-like"/>
    <property type="match status" value="1"/>
</dbReference>
<keyword evidence="11 13" id="KW-1133">Transmembrane helix</keyword>
<evidence type="ECO:0000256" key="4">
    <source>
        <dbReference type="ARBA" id="ARBA00022475"/>
    </source>
</evidence>
<comment type="subcellular location">
    <subcellularLocation>
        <location evidence="2">Cell membrane</location>
        <topology evidence="2">Multi-pass membrane protein</topology>
    </subcellularLocation>
</comment>
<keyword evidence="9 18" id="KW-0418">Kinase</keyword>
<dbReference type="GO" id="GO:0006355">
    <property type="term" value="P:regulation of DNA-templated transcription"/>
    <property type="evidence" value="ECO:0007669"/>
    <property type="project" value="InterPro"/>
</dbReference>
<evidence type="ECO:0000256" key="8">
    <source>
        <dbReference type="ARBA" id="ARBA00022741"/>
    </source>
</evidence>
<dbReference type="NCBIfam" id="TIGR00229">
    <property type="entry name" value="sensory_box"/>
    <property type="match status" value="2"/>
</dbReference>
<dbReference type="Pfam" id="PF00512">
    <property type="entry name" value="HisKA"/>
    <property type="match status" value="1"/>
</dbReference>
<feature type="transmembrane region" description="Helical" evidence="13">
    <location>
        <begin position="147"/>
        <end position="168"/>
    </location>
</feature>
<dbReference type="SMART" id="SM01079">
    <property type="entry name" value="CHASE"/>
    <property type="match status" value="1"/>
</dbReference>
<dbReference type="SUPFAM" id="SSF47384">
    <property type="entry name" value="Homodimeric domain of signal transducing histidine kinase"/>
    <property type="match status" value="1"/>
</dbReference>
<dbReference type="FunFam" id="1.10.287.130:FF:000003">
    <property type="entry name" value="Histidine kinase"/>
    <property type="match status" value="1"/>
</dbReference>
<evidence type="ECO:0000256" key="13">
    <source>
        <dbReference type="SAM" id="Phobius"/>
    </source>
</evidence>
<dbReference type="SMART" id="SM00387">
    <property type="entry name" value="HATPase_c"/>
    <property type="match status" value="1"/>
</dbReference>
<evidence type="ECO:0000259" key="16">
    <source>
        <dbReference type="PROSITE" id="PS50113"/>
    </source>
</evidence>
<dbReference type="InterPro" id="IPR013656">
    <property type="entry name" value="PAS_4"/>
</dbReference>
<dbReference type="InterPro" id="IPR035965">
    <property type="entry name" value="PAS-like_dom_sf"/>
</dbReference>
<keyword evidence="7 13" id="KW-0812">Transmembrane</keyword>
<dbReference type="InterPro" id="IPR005467">
    <property type="entry name" value="His_kinase_dom"/>
</dbReference>
<keyword evidence="8" id="KW-0547">Nucleotide-binding</keyword>
<organism evidence="18 19">
    <name type="scientific">Waddlia chondrophila (strain ATCC VR-1470 / WSU 86-1044)</name>
    <dbReference type="NCBI Taxonomy" id="716544"/>
    <lineage>
        <taxon>Bacteria</taxon>
        <taxon>Pseudomonadati</taxon>
        <taxon>Chlamydiota</taxon>
        <taxon>Chlamydiia</taxon>
        <taxon>Parachlamydiales</taxon>
        <taxon>Waddliaceae</taxon>
        <taxon>Waddlia</taxon>
    </lineage>
</organism>
<dbReference type="InterPro" id="IPR000700">
    <property type="entry name" value="PAS-assoc_C"/>
</dbReference>
<dbReference type="InterPro" id="IPR006189">
    <property type="entry name" value="CHASE_dom"/>
</dbReference>
<dbReference type="eggNOG" id="COG3290">
    <property type="taxonomic scope" value="Bacteria"/>
</dbReference>
<dbReference type="HOGENOM" id="CLU_298752_0_0_0"/>
<dbReference type="InterPro" id="IPR013767">
    <property type="entry name" value="PAS_fold"/>
</dbReference>
<evidence type="ECO:0000259" key="14">
    <source>
        <dbReference type="PROSITE" id="PS50109"/>
    </source>
</evidence>
<dbReference type="SUPFAM" id="SSF55785">
    <property type="entry name" value="PYP-like sensor domain (PAS domain)"/>
    <property type="match status" value="2"/>
</dbReference>
<protein>
    <recommendedName>
        <fullName evidence="3">histidine kinase</fullName>
        <ecNumber evidence="3">2.7.13.3</ecNumber>
    </recommendedName>
</protein>
<evidence type="ECO:0000256" key="5">
    <source>
        <dbReference type="ARBA" id="ARBA00022553"/>
    </source>
</evidence>
<dbReference type="Gene3D" id="3.30.450.20">
    <property type="entry name" value="PAS domain"/>
    <property type="match status" value="2"/>
</dbReference>
<keyword evidence="6 18" id="KW-0808">Transferase</keyword>
<dbReference type="InterPro" id="IPR036097">
    <property type="entry name" value="HisK_dim/P_sf"/>
</dbReference>
<feature type="domain" description="PAC" evidence="16">
    <location>
        <begin position="704"/>
        <end position="755"/>
    </location>
</feature>
<name>D6YWI2_WADCW</name>
<evidence type="ECO:0000256" key="1">
    <source>
        <dbReference type="ARBA" id="ARBA00000085"/>
    </source>
</evidence>
<dbReference type="GO" id="GO:0005886">
    <property type="term" value="C:plasma membrane"/>
    <property type="evidence" value="ECO:0007669"/>
    <property type="project" value="UniProtKB-SubCell"/>
</dbReference>
<dbReference type="Proteomes" id="UP000001505">
    <property type="component" value="Chromosome"/>
</dbReference>
<evidence type="ECO:0000259" key="15">
    <source>
        <dbReference type="PROSITE" id="PS50112"/>
    </source>
</evidence>
<dbReference type="Gene3D" id="3.30.565.10">
    <property type="entry name" value="Histidine kinase-like ATPase, C-terminal domain"/>
    <property type="match status" value="1"/>
</dbReference>
<dbReference type="SMART" id="SM00091">
    <property type="entry name" value="PAS"/>
    <property type="match status" value="2"/>
</dbReference>
<dbReference type="Gene3D" id="1.10.287.130">
    <property type="match status" value="1"/>
</dbReference>
<feature type="transmembrane region" description="Helical" evidence="13">
    <location>
        <begin position="457"/>
        <end position="480"/>
    </location>
</feature>
<dbReference type="eggNOG" id="COG2205">
    <property type="taxonomic scope" value="Bacteria"/>
</dbReference>
<feature type="transmembrane region" description="Helical" evidence="13">
    <location>
        <begin position="76"/>
        <end position="98"/>
    </location>
</feature>
<dbReference type="eggNOG" id="COG3452">
    <property type="taxonomic scope" value="Bacteria"/>
</dbReference>
<feature type="domain" description="PAC" evidence="16">
    <location>
        <begin position="578"/>
        <end position="630"/>
    </location>
</feature>
<dbReference type="KEGG" id="wch:wcw_1136"/>
<accession>D6YWI2</accession>
<feature type="transmembrane region" description="Helical" evidence="13">
    <location>
        <begin position="118"/>
        <end position="140"/>
    </location>
</feature>
<evidence type="ECO:0000256" key="10">
    <source>
        <dbReference type="ARBA" id="ARBA00022840"/>
    </source>
</evidence>
<evidence type="ECO:0000256" key="6">
    <source>
        <dbReference type="ARBA" id="ARBA00022679"/>
    </source>
</evidence>
<evidence type="ECO:0000256" key="11">
    <source>
        <dbReference type="ARBA" id="ARBA00022989"/>
    </source>
</evidence>
<feature type="domain" description="PAS" evidence="15">
    <location>
        <begin position="631"/>
        <end position="701"/>
    </location>
</feature>
<keyword evidence="5" id="KW-0597">Phosphoprotein</keyword>
<keyword evidence="4" id="KW-1003">Cell membrane</keyword>
<dbReference type="InterPro" id="IPR042240">
    <property type="entry name" value="CHASE_sf"/>
</dbReference>
<evidence type="ECO:0000256" key="3">
    <source>
        <dbReference type="ARBA" id="ARBA00012438"/>
    </source>
</evidence>
<sequence length="1005" mass="113332">MPPEIREPSKGSVKAMIILGLIAALMGGSVMLSWHLHRLKFIEAHSYFTTMPYNTALGFFLGGLSCAIFKSGWRKTALAMAWCVALIGYLTLLEYILGFDFGIDQVFVNDTNPYKGRMAPNAAVCFSFIGTALIFVFNTWRFEMRQLLIRIFACLTVAFALIGFSAWLTGAVSKGWIEFTRLDGRPTIEFFTLSASVIVYAWTHCKTYDGALPPMLPMPTTIAVILATIFLWQALDGQERIQFRNLNLSDAEHIKSTIETYINHQVSALENMAKRWEMRGSTPKSEWEMDAIAYIDIKSGLRVIEWADSSYHVRWVVPTEGNEPAIDLNMMIDPKKGATLQEMHRQKATAASPIINLVQGGKGFLVYVPLFPNDQFDGFIVGGFDVKAMFDGMITGNILNDYLVQVSENGKIIYERDDTGKQDQHLDGATVDLNFYNNVWKLILKPRAELLAEHRSVLPAFTLFFGVFLAIVVFFGVYFAQSSYLRSRELVKAMNELNESKIQTEVLLHSMGEGVFGLNKKKKVAFVNPAGEHMVGMRQEDVVGKPIQELFHLMKSDETPYHIKDSAIYKVFEDGRMHTVNNELFCRKDGTSFNVEFTCGPLRREDTIEGVVLVFRDITNRIRAEAEIKETQRRLRAIIDNATSVIYVKDLKGRYLIANKQYLDLFHLTNEEVIGKTDYEIFSKDVADKFSLNDNDVLEKGKAVTYEETAPLDDGEHTYVSVKFPLYDAEDNIYATCGISTDITERKEQELKQLEFLKQIEQSNQDLEIARKKAEEANIAKSTFLANMSHEIRTPLNGVIGMTSLLLNTPLDKSQEKYANRIDLSGKVLLEIINDILDFSKIEAGELNLEKIPCNLEEIVEEVGELMQPKAEEKGLNLEISYAHDTPKHLIGDPTRIRQVIMNLTSNAIKFTQEGSVAIKVSNPKKAFIRVEVTDTGIGIPQEKKMHIFEKFSQADVSTTRKFGGTGLGLAICKQLIEIMEGKIGCESIENKGSTFWFEIPLQNG</sequence>
<feature type="transmembrane region" description="Helical" evidence="13">
    <location>
        <begin position="12"/>
        <end position="31"/>
    </location>
</feature>
<dbReference type="Pfam" id="PF08448">
    <property type="entry name" value="PAS_4"/>
    <property type="match status" value="1"/>
</dbReference>
<dbReference type="CDD" id="cd00130">
    <property type="entry name" value="PAS"/>
    <property type="match status" value="2"/>
</dbReference>
<dbReference type="PRINTS" id="PR00344">
    <property type="entry name" value="BCTRLSENSOR"/>
</dbReference>
<gene>
    <name evidence="18" type="ordered locus">wcw_1136</name>
</gene>
<evidence type="ECO:0000313" key="19">
    <source>
        <dbReference type="Proteomes" id="UP000001505"/>
    </source>
</evidence>
<dbReference type="PROSITE" id="PS50109">
    <property type="entry name" value="HIS_KIN"/>
    <property type="match status" value="1"/>
</dbReference>
<feature type="transmembrane region" description="Helical" evidence="13">
    <location>
        <begin position="216"/>
        <end position="235"/>
    </location>
</feature>
<dbReference type="EC" id="2.7.13.3" evidence="3"/>
<dbReference type="GO" id="GO:0000155">
    <property type="term" value="F:phosphorelay sensor kinase activity"/>
    <property type="evidence" value="ECO:0007669"/>
    <property type="project" value="InterPro"/>
</dbReference>
<keyword evidence="19" id="KW-1185">Reference proteome</keyword>
<dbReference type="PANTHER" id="PTHR43047:SF64">
    <property type="entry name" value="HISTIDINE KINASE CONTAINING CHEY-HOMOLOGOUS RECEIVER DOMAIN AND PAS DOMAIN-RELATED"/>
    <property type="match status" value="1"/>
</dbReference>
<dbReference type="InterPro" id="IPR036890">
    <property type="entry name" value="HATPase_C_sf"/>
</dbReference>
<evidence type="ECO:0000313" key="18">
    <source>
        <dbReference type="EMBL" id="ADI38493.1"/>
    </source>
</evidence>
<dbReference type="Gene3D" id="3.30.450.350">
    <property type="entry name" value="CHASE domain"/>
    <property type="match status" value="1"/>
</dbReference>
<keyword evidence="12 13" id="KW-0472">Membrane</keyword>
<dbReference type="PROSITE" id="PS50839">
    <property type="entry name" value="CHASE"/>
    <property type="match status" value="1"/>
</dbReference>
<dbReference type="PROSITE" id="PS50113">
    <property type="entry name" value="PAC"/>
    <property type="match status" value="2"/>
</dbReference>